<keyword evidence="2" id="KW-0238">DNA-binding</keyword>
<comment type="subcellular location">
    <subcellularLocation>
        <location evidence="2">Cytoplasm</location>
    </subcellularLocation>
</comment>
<dbReference type="SUPFAM" id="SSF100879">
    <property type="entry name" value="Lesion bypass DNA polymerase (Y-family), little finger domain"/>
    <property type="match status" value="1"/>
</dbReference>
<gene>
    <name evidence="2" type="primary">dinB</name>
    <name evidence="5" type="ORF">H7U36_08905</name>
</gene>
<dbReference type="SUPFAM" id="SSF56672">
    <property type="entry name" value="DNA/RNA polymerases"/>
    <property type="match status" value="1"/>
</dbReference>
<dbReference type="EMBL" id="JACLYY010000007">
    <property type="protein sequence ID" value="MBM6738214.1"/>
    <property type="molecule type" value="Genomic_DNA"/>
</dbReference>
<dbReference type="Gene3D" id="3.30.1490.100">
    <property type="entry name" value="DNA polymerase, Y-family, little finger domain"/>
    <property type="match status" value="1"/>
</dbReference>
<dbReference type="InterPro" id="IPR043502">
    <property type="entry name" value="DNA/RNA_pol_sf"/>
</dbReference>
<evidence type="ECO:0000259" key="4">
    <source>
        <dbReference type="PROSITE" id="PS50173"/>
    </source>
</evidence>
<reference evidence="5 6" key="1">
    <citation type="journal article" date="2021" name="Sci. Rep.">
        <title>The distribution of antibiotic resistance genes in chicken gut microbiota commensals.</title>
        <authorList>
            <person name="Juricova H."/>
            <person name="Matiasovicova J."/>
            <person name="Kubasova T."/>
            <person name="Cejkova D."/>
            <person name="Rychlik I."/>
        </authorList>
    </citation>
    <scope>NUCLEOTIDE SEQUENCE [LARGE SCALE GENOMIC DNA]</scope>
    <source>
        <strain evidence="5 6">An773</strain>
    </source>
</reference>
<dbReference type="InterPro" id="IPR036775">
    <property type="entry name" value="DNA_pol_Y-fam_lit_finger_sf"/>
</dbReference>
<keyword evidence="2" id="KW-0460">Magnesium</keyword>
<dbReference type="Pfam" id="PF11799">
    <property type="entry name" value="IMS_C"/>
    <property type="match status" value="1"/>
</dbReference>
<dbReference type="Gene3D" id="3.30.70.270">
    <property type="match status" value="1"/>
</dbReference>
<keyword evidence="2" id="KW-0479">Metal-binding</keyword>
<keyword evidence="2" id="KW-0235">DNA replication</keyword>
<feature type="binding site" evidence="2">
    <location>
        <position position="111"/>
    </location>
    <ligand>
        <name>Mg(2+)</name>
        <dbReference type="ChEBI" id="CHEBI:18420"/>
    </ligand>
</feature>
<dbReference type="HAMAP" id="MF_01113">
    <property type="entry name" value="DNApol_IV"/>
    <property type="match status" value="1"/>
</dbReference>
<feature type="compositionally biased region" description="Basic and acidic residues" evidence="3">
    <location>
        <begin position="395"/>
        <end position="407"/>
    </location>
</feature>
<comment type="catalytic activity">
    <reaction evidence="2">
        <text>DNA(n) + a 2'-deoxyribonucleoside 5'-triphosphate = DNA(n+1) + diphosphate</text>
        <dbReference type="Rhea" id="RHEA:22508"/>
        <dbReference type="Rhea" id="RHEA-COMP:17339"/>
        <dbReference type="Rhea" id="RHEA-COMP:17340"/>
        <dbReference type="ChEBI" id="CHEBI:33019"/>
        <dbReference type="ChEBI" id="CHEBI:61560"/>
        <dbReference type="ChEBI" id="CHEBI:173112"/>
        <dbReference type="EC" id="2.7.7.7"/>
    </reaction>
</comment>
<dbReference type="InterPro" id="IPR022880">
    <property type="entry name" value="DNApol_IV"/>
</dbReference>
<sequence length="458" mass="50927">MSRIIFHIDVNSAYLSWTAVEQLKSGAKLDIRTIPAIIGGDRKSRHGVVLAKSIPAKKYGIHTGEPVANALRKCPDIHMEPPNHALYHEYSRRLMDFLHTYTPDIEQVSVDECYLDFTGIAHRYHSCVSAAFEIKDRVREKFGFTVNIGISTNKLLAKMASDFEKPDRVHTLFPEEIKVKMWPLPVRELYMAGGSSVETLKKLGIRTIGELAQADPKILELHLKSHGRMLWNYANGIDDSPVVTWKTEAKGIGNSTTLPADVTERGEAAKILLKLAESVGGRLRKAGQKAGMVSVEIKYATFETSSHQKQLFGETASDTVIYQAAMELFDELWDGRPIRLLGIRTSKLVREDEPWQMSIFDLPQAPAQTGRRMANNGPGKKDPGQKTPGRAGGVRGDEMAEAGKPERSSANALKQEKLSRALDQIRQRFGEDAVVRGSFLKKADTERRNTLSPQGGKI</sequence>
<keyword evidence="2" id="KW-0515">Mutator protein</keyword>
<dbReference type="PANTHER" id="PTHR11076">
    <property type="entry name" value="DNA REPAIR POLYMERASE UMUC / TRANSFERASE FAMILY MEMBER"/>
    <property type="match status" value="1"/>
</dbReference>
<dbReference type="Gene3D" id="3.40.1170.60">
    <property type="match status" value="1"/>
</dbReference>
<keyword evidence="2" id="KW-0239">DNA-directed DNA polymerase</keyword>
<evidence type="ECO:0000313" key="5">
    <source>
        <dbReference type="EMBL" id="MBM6738214.1"/>
    </source>
</evidence>
<comment type="caution">
    <text evidence="5">The sequence shown here is derived from an EMBL/GenBank/DDBJ whole genome shotgun (WGS) entry which is preliminary data.</text>
</comment>
<dbReference type="InterPro" id="IPR017961">
    <property type="entry name" value="DNA_pol_Y-fam_little_finger"/>
</dbReference>
<evidence type="ECO:0000256" key="1">
    <source>
        <dbReference type="ARBA" id="ARBA00010945"/>
    </source>
</evidence>
<proteinExistence type="inferred from homology"/>
<dbReference type="RefSeq" id="WP_205156033.1">
    <property type="nucleotide sequence ID" value="NZ_JACLYY010000007.1"/>
</dbReference>
<comment type="cofactor">
    <cofactor evidence="2">
        <name>Mg(2+)</name>
        <dbReference type="ChEBI" id="CHEBI:18420"/>
    </cofactor>
    <text evidence="2">Binds 2 magnesium ions per subunit.</text>
</comment>
<dbReference type="PANTHER" id="PTHR11076:SF33">
    <property type="entry name" value="DNA POLYMERASE KAPPA"/>
    <property type="match status" value="1"/>
</dbReference>
<dbReference type="PROSITE" id="PS50173">
    <property type="entry name" value="UMUC"/>
    <property type="match status" value="1"/>
</dbReference>
<accession>A0ABS2E996</accession>
<dbReference type="InterPro" id="IPR043128">
    <property type="entry name" value="Rev_trsase/Diguanyl_cyclase"/>
</dbReference>
<keyword evidence="2" id="KW-0548">Nucleotidyltransferase</keyword>
<feature type="domain" description="UmuC" evidence="4">
    <location>
        <begin position="5"/>
        <end position="193"/>
    </location>
</feature>
<dbReference type="Gene3D" id="1.10.150.20">
    <property type="entry name" value="5' to 3' exonuclease, C-terminal subdomain"/>
    <property type="match status" value="1"/>
</dbReference>
<evidence type="ECO:0000256" key="2">
    <source>
        <dbReference type="HAMAP-Rule" id="MF_01113"/>
    </source>
</evidence>
<keyword evidence="2" id="KW-0234">DNA repair</keyword>
<dbReference type="EC" id="2.7.7.7" evidence="2"/>
<protein>
    <recommendedName>
        <fullName evidence="2">DNA polymerase IV</fullName>
        <shortName evidence="2">Pol IV</shortName>
        <ecNumber evidence="2">2.7.7.7</ecNumber>
    </recommendedName>
</protein>
<feature type="site" description="Substrate discrimination" evidence="2">
    <location>
        <position position="14"/>
    </location>
</feature>
<feature type="region of interest" description="Disordered" evidence="3">
    <location>
        <begin position="437"/>
        <end position="458"/>
    </location>
</feature>
<dbReference type="Proteomes" id="UP000716906">
    <property type="component" value="Unassembled WGS sequence"/>
</dbReference>
<dbReference type="InterPro" id="IPR050116">
    <property type="entry name" value="DNA_polymerase-Y"/>
</dbReference>
<keyword evidence="2" id="KW-0808">Transferase</keyword>
<feature type="binding site" evidence="2">
    <location>
        <position position="9"/>
    </location>
    <ligand>
        <name>Mg(2+)</name>
        <dbReference type="ChEBI" id="CHEBI:18420"/>
    </ligand>
</feature>
<feature type="active site" evidence="2">
    <location>
        <position position="112"/>
    </location>
</feature>
<feature type="region of interest" description="Disordered" evidence="3">
    <location>
        <begin position="367"/>
        <end position="416"/>
    </location>
</feature>
<keyword evidence="2" id="KW-0227">DNA damage</keyword>
<comment type="similarity">
    <text evidence="1 2">Belongs to the DNA polymerase type-Y family.</text>
</comment>
<evidence type="ECO:0000313" key="6">
    <source>
        <dbReference type="Proteomes" id="UP000716906"/>
    </source>
</evidence>
<comment type="function">
    <text evidence="2">Poorly processive, error-prone DNA polymerase involved in untargeted mutagenesis. Copies undamaged DNA at stalled replication forks, which arise in vivo from mismatched or misaligned primer ends. These misaligned primers can be extended by PolIV. Exhibits no 3'-5' exonuclease (proofreading) activity. May be involved in translesional synthesis, in conjunction with the beta clamp from PolIII.</text>
</comment>
<dbReference type="Pfam" id="PF00817">
    <property type="entry name" value="IMS"/>
    <property type="match status" value="1"/>
</dbReference>
<dbReference type="CDD" id="cd03586">
    <property type="entry name" value="PolY_Pol_IV_kappa"/>
    <property type="match status" value="1"/>
</dbReference>
<keyword evidence="2" id="KW-0963">Cytoplasm</keyword>
<name>A0ABS2E996_9FIRM</name>
<organism evidence="5 6">
    <name type="scientific">Faecalicatena fissicatena</name>
    <dbReference type="NCBI Taxonomy" id="290055"/>
    <lineage>
        <taxon>Bacteria</taxon>
        <taxon>Bacillati</taxon>
        <taxon>Bacillota</taxon>
        <taxon>Clostridia</taxon>
        <taxon>Lachnospirales</taxon>
        <taxon>Lachnospiraceae</taxon>
        <taxon>Faecalicatena</taxon>
    </lineage>
</organism>
<comment type="subunit">
    <text evidence="2">Monomer.</text>
</comment>
<dbReference type="InterPro" id="IPR001126">
    <property type="entry name" value="UmuC"/>
</dbReference>
<evidence type="ECO:0000256" key="3">
    <source>
        <dbReference type="SAM" id="MobiDB-lite"/>
    </source>
</evidence>
<keyword evidence="6" id="KW-1185">Reference proteome</keyword>